<reference evidence="2 3" key="1">
    <citation type="submission" date="2016-10" db="EMBL/GenBank/DDBJ databases">
        <authorList>
            <person name="de Groot N.N."/>
        </authorList>
    </citation>
    <scope>NUCLEOTIDE SEQUENCE [LARGE SCALE GENOMIC DNA]</scope>
    <source>
        <strain evidence="2 3">CECT 7543</strain>
    </source>
</reference>
<dbReference type="InterPro" id="IPR015020">
    <property type="entry name" value="Rv2525c-like_Glyco_Hydro-like"/>
</dbReference>
<dbReference type="Proteomes" id="UP000198827">
    <property type="component" value="Chromosome I"/>
</dbReference>
<dbReference type="EMBL" id="LT629705">
    <property type="protein sequence ID" value="SDO74407.1"/>
    <property type="molecule type" value="Genomic_DNA"/>
</dbReference>
<dbReference type="Gene3D" id="3.20.20.80">
    <property type="entry name" value="Glycosidases"/>
    <property type="match status" value="1"/>
</dbReference>
<evidence type="ECO:0000313" key="2">
    <source>
        <dbReference type="EMBL" id="SDO74407.1"/>
    </source>
</evidence>
<organism evidence="2 3">
    <name type="scientific">Pseudomonas arsenicoxydans</name>
    <dbReference type="NCBI Taxonomy" id="702115"/>
    <lineage>
        <taxon>Bacteria</taxon>
        <taxon>Pseudomonadati</taxon>
        <taxon>Pseudomonadota</taxon>
        <taxon>Gammaproteobacteria</taxon>
        <taxon>Pseudomonadales</taxon>
        <taxon>Pseudomonadaceae</taxon>
        <taxon>Pseudomonas</taxon>
    </lineage>
</organism>
<accession>A0A1H0M1X2</accession>
<dbReference type="AlphaFoldDB" id="A0A1H0M1X2"/>
<proteinExistence type="predicted"/>
<dbReference type="InterPro" id="IPR017853">
    <property type="entry name" value="GH"/>
</dbReference>
<name>A0A1H0M1X2_9PSED</name>
<protein>
    <recommendedName>
        <fullName evidence="1">Rv2525c-like glycoside hydrolase-like domain-containing protein</fullName>
    </recommendedName>
</protein>
<dbReference type="SUPFAM" id="SSF51445">
    <property type="entry name" value="(Trans)glycosidases"/>
    <property type="match status" value="1"/>
</dbReference>
<dbReference type="RefSeq" id="WP_090182982.1">
    <property type="nucleotide sequence ID" value="NZ_LT629705.1"/>
</dbReference>
<dbReference type="Pfam" id="PF08924">
    <property type="entry name" value="Rv2525c_GlyHyd-like"/>
    <property type="match status" value="1"/>
</dbReference>
<gene>
    <name evidence="2" type="ORF">SAMN04489798_3743</name>
</gene>
<sequence length="292" mass="31469">MLIIDTPYNTTAKLGCLAKENVQTIIRYYNFSNSRSFPDKCLTLMEAQSICSQGMNIAVVFQQRQNSADDFSETKGYEAGRRAYRYASNDIGQPEGSGIYFSVDFDASPADITGSIIPFFQGIQRAFEELSGNQPAYRVGVYGSGATAAALSKNNLCALVWLAMSSGFRGTKDAIKNGAYHIQQKAPEATLCGLGLDYNLINPQQSDFGAFVVPVETSSVPTAVSAPTHEVISRTSLRLRGGPGTEYSVLGSLKPRQLVVAKPVNPEWSSIDLQGDGLIDGFAASAFLKELS</sequence>
<feature type="domain" description="Rv2525c-like glycoside hydrolase-like" evidence="1">
    <location>
        <begin position="17"/>
        <end position="173"/>
    </location>
</feature>
<dbReference type="OrthoDB" id="8479979at2"/>
<evidence type="ECO:0000313" key="3">
    <source>
        <dbReference type="Proteomes" id="UP000198827"/>
    </source>
</evidence>
<dbReference type="Gene3D" id="2.30.30.40">
    <property type="entry name" value="SH3 Domains"/>
    <property type="match status" value="1"/>
</dbReference>
<evidence type="ECO:0000259" key="1">
    <source>
        <dbReference type="Pfam" id="PF08924"/>
    </source>
</evidence>